<gene>
    <name evidence="3" type="ORF">GUITHDRAFT_61577</name>
</gene>
<name>L1K3V4_GUITC</name>
<feature type="transmembrane region" description="Helical" evidence="1">
    <location>
        <begin position="70"/>
        <end position="88"/>
    </location>
</feature>
<dbReference type="GeneID" id="17311546"/>
<keyword evidence="1" id="KW-1133">Transmembrane helix</keyword>
<keyword evidence="5" id="KW-1185">Reference proteome</keyword>
<feature type="non-terminal residue" evidence="3">
    <location>
        <position position="1"/>
    </location>
</feature>
<evidence type="ECO:0000313" key="5">
    <source>
        <dbReference type="Proteomes" id="UP000011087"/>
    </source>
</evidence>
<dbReference type="Pfam" id="PF03733">
    <property type="entry name" value="YccF"/>
    <property type="match status" value="2"/>
</dbReference>
<keyword evidence="1" id="KW-0472">Membrane</keyword>
<feature type="non-terminal residue" evidence="3">
    <location>
        <position position="130"/>
    </location>
</feature>
<organism evidence="3">
    <name type="scientific">Guillardia theta (strain CCMP2712)</name>
    <name type="common">Cryptophyte</name>
    <dbReference type="NCBI Taxonomy" id="905079"/>
    <lineage>
        <taxon>Eukaryota</taxon>
        <taxon>Cryptophyceae</taxon>
        <taxon>Pyrenomonadales</taxon>
        <taxon>Geminigeraceae</taxon>
        <taxon>Guillardia</taxon>
    </lineage>
</organism>
<dbReference type="GO" id="GO:0005886">
    <property type="term" value="C:plasma membrane"/>
    <property type="evidence" value="ECO:0007669"/>
    <property type="project" value="TreeGrafter"/>
</dbReference>
<feature type="transmembrane region" description="Helical" evidence="1">
    <location>
        <begin position="29"/>
        <end position="49"/>
    </location>
</feature>
<dbReference type="EnsemblProtists" id="EKX55048">
    <property type="protein sequence ID" value="EKX55048"/>
    <property type="gene ID" value="GUITHDRAFT_61577"/>
</dbReference>
<dbReference type="InterPro" id="IPR005185">
    <property type="entry name" value="YccF"/>
</dbReference>
<proteinExistence type="predicted"/>
<feature type="transmembrane region" description="Helical" evidence="1">
    <location>
        <begin position="94"/>
        <end position="113"/>
    </location>
</feature>
<dbReference type="PANTHER" id="PTHR42903">
    <property type="entry name" value="INNER MEMBRANE PROTEIN YCCF"/>
    <property type="match status" value="1"/>
</dbReference>
<accession>L1K3V4</accession>
<dbReference type="PaxDb" id="55529-EKX55048"/>
<evidence type="ECO:0000259" key="2">
    <source>
        <dbReference type="Pfam" id="PF03733"/>
    </source>
</evidence>
<evidence type="ECO:0000313" key="4">
    <source>
        <dbReference type="EnsemblProtists" id="EKX55048"/>
    </source>
</evidence>
<feature type="domain" description="Inner membrane component" evidence="2">
    <location>
        <begin position="74"/>
        <end position="123"/>
    </location>
</feature>
<evidence type="ECO:0000256" key="1">
    <source>
        <dbReference type="SAM" id="Phobius"/>
    </source>
</evidence>
<dbReference type="RefSeq" id="XP_005842028.1">
    <property type="nucleotide sequence ID" value="XM_005841971.1"/>
</dbReference>
<dbReference type="OMA" id="IWMAIGY"/>
<reference evidence="3 5" key="1">
    <citation type="journal article" date="2012" name="Nature">
        <title>Algal genomes reveal evolutionary mosaicism and the fate of nucleomorphs.</title>
        <authorList>
            <consortium name="DOE Joint Genome Institute"/>
            <person name="Curtis B.A."/>
            <person name="Tanifuji G."/>
            <person name="Burki F."/>
            <person name="Gruber A."/>
            <person name="Irimia M."/>
            <person name="Maruyama S."/>
            <person name="Arias M.C."/>
            <person name="Ball S.G."/>
            <person name="Gile G.H."/>
            <person name="Hirakawa Y."/>
            <person name="Hopkins J.F."/>
            <person name="Kuo A."/>
            <person name="Rensing S.A."/>
            <person name="Schmutz J."/>
            <person name="Symeonidi A."/>
            <person name="Elias M."/>
            <person name="Eveleigh R.J."/>
            <person name="Herman E.K."/>
            <person name="Klute M.J."/>
            <person name="Nakayama T."/>
            <person name="Obornik M."/>
            <person name="Reyes-Prieto A."/>
            <person name="Armbrust E.V."/>
            <person name="Aves S.J."/>
            <person name="Beiko R.G."/>
            <person name="Coutinho P."/>
            <person name="Dacks J.B."/>
            <person name="Durnford D.G."/>
            <person name="Fast N.M."/>
            <person name="Green B.R."/>
            <person name="Grisdale C.J."/>
            <person name="Hempel F."/>
            <person name="Henrissat B."/>
            <person name="Hoppner M.P."/>
            <person name="Ishida K."/>
            <person name="Kim E."/>
            <person name="Koreny L."/>
            <person name="Kroth P.G."/>
            <person name="Liu Y."/>
            <person name="Malik S.B."/>
            <person name="Maier U.G."/>
            <person name="McRose D."/>
            <person name="Mock T."/>
            <person name="Neilson J.A."/>
            <person name="Onodera N.T."/>
            <person name="Poole A.M."/>
            <person name="Pritham E.J."/>
            <person name="Richards T.A."/>
            <person name="Rocap G."/>
            <person name="Roy S.W."/>
            <person name="Sarai C."/>
            <person name="Schaack S."/>
            <person name="Shirato S."/>
            <person name="Slamovits C.H."/>
            <person name="Spencer D.F."/>
            <person name="Suzuki S."/>
            <person name="Worden A.Z."/>
            <person name="Zauner S."/>
            <person name="Barry K."/>
            <person name="Bell C."/>
            <person name="Bharti A.K."/>
            <person name="Crow J.A."/>
            <person name="Grimwood J."/>
            <person name="Kramer R."/>
            <person name="Lindquist E."/>
            <person name="Lucas S."/>
            <person name="Salamov A."/>
            <person name="McFadden G.I."/>
            <person name="Lane C.E."/>
            <person name="Keeling P.J."/>
            <person name="Gray M.W."/>
            <person name="Grigoriev I.V."/>
            <person name="Archibald J.M."/>
        </authorList>
    </citation>
    <scope>NUCLEOTIDE SEQUENCE</scope>
    <source>
        <strain evidence="3 5">CCMP2712</strain>
    </source>
</reference>
<dbReference type="KEGG" id="gtt:GUITHDRAFT_61577"/>
<dbReference type="InterPro" id="IPR052937">
    <property type="entry name" value="Inner_membrane_protein"/>
</dbReference>
<reference evidence="4" key="3">
    <citation type="submission" date="2016-03" db="UniProtKB">
        <authorList>
            <consortium name="EnsemblProtists"/>
        </authorList>
    </citation>
    <scope>IDENTIFICATION</scope>
</reference>
<dbReference type="Proteomes" id="UP000011087">
    <property type="component" value="Unassembled WGS sequence"/>
</dbReference>
<protein>
    <recommendedName>
        <fullName evidence="2">Inner membrane component domain-containing protein</fullName>
    </recommendedName>
</protein>
<sequence length="130" mass="14151">IVGNILFLFFGGGLFCALFYFLFGLGLCASVVGIPFGIATFKMGLMALWPFGEKLGGSMVCRCETSGVGLTHLILNLMWLCSGIGIMVSMMHFFFGIINAMTICGIPCALAHFKLALRALWPFNFDTMTE</sequence>
<evidence type="ECO:0000313" key="3">
    <source>
        <dbReference type="EMBL" id="EKX55048.1"/>
    </source>
</evidence>
<feature type="domain" description="Inner membrane component" evidence="2">
    <location>
        <begin position="2"/>
        <end position="52"/>
    </location>
</feature>
<dbReference type="HOGENOM" id="CLU_120384_1_0_1"/>
<reference evidence="5" key="2">
    <citation type="submission" date="2012-11" db="EMBL/GenBank/DDBJ databases">
        <authorList>
            <person name="Kuo A."/>
            <person name="Curtis B.A."/>
            <person name="Tanifuji G."/>
            <person name="Burki F."/>
            <person name="Gruber A."/>
            <person name="Irimia M."/>
            <person name="Maruyama S."/>
            <person name="Arias M.C."/>
            <person name="Ball S.G."/>
            <person name="Gile G.H."/>
            <person name="Hirakawa Y."/>
            <person name="Hopkins J.F."/>
            <person name="Rensing S.A."/>
            <person name="Schmutz J."/>
            <person name="Symeonidi A."/>
            <person name="Elias M."/>
            <person name="Eveleigh R.J."/>
            <person name="Herman E.K."/>
            <person name="Klute M.J."/>
            <person name="Nakayama T."/>
            <person name="Obornik M."/>
            <person name="Reyes-Prieto A."/>
            <person name="Armbrust E.V."/>
            <person name="Aves S.J."/>
            <person name="Beiko R.G."/>
            <person name="Coutinho P."/>
            <person name="Dacks J.B."/>
            <person name="Durnford D.G."/>
            <person name="Fast N.M."/>
            <person name="Green B.R."/>
            <person name="Grisdale C."/>
            <person name="Hempe F."/>
            <person name="Henrissat B."/>
            <person name="Hoppner M.P."/>
            <person name="Ishida K.-I."/>
            <person name="Kim E."/>
            <person name="Koreny L."/>
            <person name="Kroth P.G."/>
            <person name="Liu Y."/>
            <person name="Malik S.-B."/>
            <person name="Maier U.G."/>
            <person name="McRose D."/>
            <person name="Mock T."/>
            <person name="Neilson J.A."/>
            <person name="Onodera N.T."/>
            <person name="Poole A.M."/>
            <person name="Pritham E.J."/>
            <person name="Richards T.A."/>
            <person name="Rocap G."/>
            <person name="Roy S.W."/>
            <person name="Sarai C."/>
            <person name="Schaack S."/>
            <person name="Shirato S."/>
            <person name="Slamovits C.H."/>
            <person name="Spencer D.F."/>
            <person name="Suzuki S."/>
            <person name="Worden A.Z."/>
            <person name="Zauner S."/>
            <person name="Barry K."/>
            <person name="Bell C."/>
            <person name="Bharti A.K."/>
            <person name="Crow J.A."/>
            <person name="Grimwood J."/>
            <person name="Kramer R."/>
            <person name="Lindquist E."/>
            <person name="Lucas S."/>
            <person name="Salamov A."/>
            <person name="McFadden G.I."/>
            <person name="Lane C.E."/>
            <person name="Keeling P.J."/>
            <person name="Gray M.W."/>
            <person name="Grigoriev I.V."/>
            <person name="Archibald J.M."/>
        </authorList>
    </citation>
    <scope>NUCLEOTIDE SEQUENCE</scope>
    <source>
        <strain evidence="5">CCMP2712</strain>
    </source>
</reference>
<keyword evidence="1" id="KW-0812">Transmembrane</keyword>
<dbReference type="EMBL" id="JH992966">
    <property type="protein sequence ID" value="EKX55048.1"/>
    <property type="molecule type" value="Genomic_DNA"/>
</dbReference>
<dbReference type="AlphaFoldDB" id="L1K3V4"/>
<feature type="transmembrane region" description="Helical" evidence="1">
    <location>
        <begin position="5"/>
        <end position="23"/>
    </location>
</feature>
<dbReference type="PANTHER" id="PTHR42903:SF1">
    <property type="entry name" value="INNER MEMBRANE PROTEIN YCCF"/>
    <property type="match status" value="1"/>
</dbReference>